<accession>A0A853CE02</accession>
<sequence length="170" mass="18975">MEHRDALEAVSAALADPHRTLDVLLAAADEDEARQRVAEAFEVSPEQAQVVLDMQFRLLTATRRAALADELRRERTPLGTPMHLRAGLDDSGRRATVVVDGVEISGRGRTAARAVEDLARRVLEDVARPQHRPVIVQVEGVDGVERFVATHDQIRSYARDETPDEYFWNS</sequence>
<proteinExistence type="predicted"/>
<dbReference type="InterPro" id="IPR013757">
    <property type="entry name" value="Topo_IIA_A_a_sf"/>
</dbReference>
<dbReference type="EMBL" id="JACBZT010000001">
    <property type="protein sequence ID" value="NYJ05381.1"/>
    <property type="molecule type" value="Genomic_DNA"/>
</dbReference>
<dbReference type="GO" id="GO:0005524">
    <property type="term" value="F:ATP binding"/>
    <property type="evidence" value="ECO:0007669"/>
    <property type="project" value="InterPro"/>
</dbReference>
<keyword evidence="2" id="KW-1185">Reference proteome</keyword>
<dbReference type="AlphaFoldDB" id="A0A853CE02"/>
<keyword evidence="1" id="KW-0413">Isomerase</keyword>
<dbReference type="Gene3D" id="1.10.268.10">
    <property type="entry name" value="Topoisomerase, domain 3"/>
    <property type="match status" value="1"/>
</dbReference>
<evidence type="ECO:0000313" key="2">
    <source>
        <dbReference type="Proteomes" id="UP000541969"/>
    </source>
</evidence>
<dbReference type="GO" id="GO:0003677">
    <property type="term" value="F:DNA binding"/>
    <property type="evidence" value="ECO:0007669"/>
    <property type="project" value="InterPro"/>
</dbReference>
<dbReference type="RefSeq" id="WP_179715991.1">
    <property type="nucleotide sequence ID" value="NZ_JACBZT010000001.1"/>
</dbReference>
<dbReference type="Proteomes" id="UP000541969">
    <property type="component" value="Unassembled WGS sequence"/>
</dbReference>
<gene>
    <name evidence="1" type="ORF">GGQ55_001659</name>
</gene>
<organism evidence="1 2">
    <name type="scientific">Petropleomorpha daqingensis</name>
    <dbReference type="NCBI Taxonomy" id="2026353"/>
    <lineage>
        <taxon>Bacteria</taxon>
        <taxon>Bacillati</taxon>
        <taxon>Actinomycetota</taxon>
        <taxon>Actinomycetes</taxon>
        <taxon>Geodermatophilales</taxon>
        <taxon>Geodermatophilaceae</taxon>
        <taxon>Petropleomorpha</taxon>
    </lineage>
</organism>
<protein>
    <submittedName>
        <fullName evidence="1">DNA gyrase/topoisomerase IV subunit A</fullName>
    </submittedName>
</protein>
<name>A0A853CE02_9ACTN</name>
<reference evidence="1 2" key="1">
    <citation type="submission" date="2020-07" db="EMBL/GenBank/DDBJ databases">
        <title>Sequencing the genomes of 1000 actinobacteria strains.</title>
        <authorList>
            <person name="Klenk H.-P."/>
        </authorList>
    </citation>
    <scope>NUCLEOTIDE SEQUENCE [LARGE SCALE GENOMIC DNA]</scope>
    <source>
        <strain evidence="1 2">DSM 104001</strain>
    </source>
</reference>
<dbReference type="GO" id="GO:0003918">
    <property type="term" value="F:DNA topoisomerase type II (double strand cut, ATP-hydrolyzing) activity"/>
    <property type="evidence" value="ECO:0007669"/>
    <property type="project" value="InterPro"/>
</dbReference>
<comment type="caution">
    <text evidence="1">The sequence shown here is derived from an EMBL/GenBank/DDBJ whole genome shotgun (WGS) entry which is preliminary data.</text>
</comment>
<evidence type="ECO:0000313" key="1">
    <source>
        <dbReference type="EMBL" id="NYJ05381.1"/>
    </source>
</evidence>